<proteinExistence type="predicted"/>
<evidence type="ECO:0000313" key="2">
    <source>
        <dbReference type="Proteomes" id="UP000030321"/>
    </source>
</evidence>
<comment type="caution">
    <text evidence="1">The sequence shown here is derived from an EMBL/GenBank/DDBJ whole genome shotgun (WGS) entry which is preliminary data.</text>
</comment>
<name>A0A0A1VVI6_MICAE</name>
<accession>A0A0A1VVI6</accession>
<protein>
    <submittedName>
        <fullName evidence="1">Uncharacterized protein</fullName>
    </submittedName>
</protein>
<evidence type="ECO:0000313" key="1">
    <source>
        <dbReference type="EMBL" id="GAL93827.1"/>
    </source>
</evidence>
<gene>
    <name evidence="1" type="ORF">N44_03579</name>
</gene>
<dbReference type="Proteomes" id="UP000030321">
    <property type="component" value="Unassembled WGS sequence"/>
</dbReference>
<organism evidence="1 2">
    <name type="scientific">Microcystis aeruginosa NIES-44</name>
    <dbReference type="NCBI Taxonomy" id="449439"/>
    <lineage>
        <taxon>Bacteria</taxon>
        <taxon>Bacillati</taxon>
        <taxon>Cyanobacteriota</taxon>
        <taxon>Cyanophyceae</taxon>
        <taxon>Oscillatoriophycideae</taxon>
        <taxon>Chroococcales</taxon>
        <taxon>Microcystaceae</taxon>
        <taxon>Microcystis</taxon>
    </lineage>
</organism>
<reference evidence="2" key="1">
    <citation type="journal article" date="2015" name="Genome">
        <title>Whole Genome Sequence of the Non-Microcystin-Producing Microcystis aeruginosa Strain NIES-44.</title>
        <authorList>
            <person name="Okano K."/>
            <person name="Miyata N."/>
            <person name="Ozaki Y."/>
        </authorList>
    </citation>
    <scope>NUCLEOTIDE SEQUENCE [LARGE SCALE GENOMIC DNA]</scope>
    <source>
        <strain evidence="2">NIES-44</strain>
    </source>
</reference>
<sequence length="41" mass="4479">MEFTPFTVVAGVNADGKSNLCDAWQLLVRLAQVDLKKALSE</sequence>
<dbReference type="AlphaFoldDB" id="A0A0A1VVI6"/>
<dbReference type="EMBL" id="BBPA01000049">
    <property type="protein sequence ID" value="GAL93827.1"/>
    <property type="molecule type" value="Genomic_DNA"/>
</dbReference>